<dbReference type="Proteomes" id="UP001168877">
    <property type="component" value="Unassembled WGS sequence"/>
</dbReference>
<name>A0AA39W2W5_ACESA</name>
<proteinExistence type="predicted"/>
<organism evidence="1 2">
    <name type="scientific">Acer saccharum</name>
    <name type="common">Sugar maple</name>
    <dbReference type="NCBI Taxonomy" id="4024"/>
    <lineage>
        <taxon>Eukaryota</taxon>
        <taxon>Viridiplantae</taxon>
        <taxon>Streptophyta</taxon>
        <taxon>Embryophyta</taxon>
        <taxon>Tracheophyta</taxon>
        <taxon>Spermatophyta</taxon>
        <taxon>Magnoliopsida</taxon>
        <taxon>eudicotyledons</taxon>
        <taxon>Gunneridae</taxon>
        <taxon>Pentapetalae</taxon>
        <taxon>rosids</taxon>
        <taxon>malvids</taxon>
        <taxon>Sapindales</taxon>
        <taxon>Sapindaceae</taxon>
        <taxon>Hippocastanoideae</taxon>
        <taxon>Acereae</taxon>
        <taxon>Acer</taxon>
    </lineage>
</organism>
<dbReference type="AlphaFoldDB" id="A0AA39W2W5"/>
<sequence length="157" mass="17471">MMQLVWAEYGAIWVRWWSWFDGCVGRFQQWFGPNEVMKVVGSQLLLKKKITGSYERSHARPNLSKNESVRPKLCCPQSPLKFFSDQLPLLLSSSPTSPHFFSDQLPLLLQPTPTASPTSSYSPIASVSVLHTAASPSNGFNSSSLQISFSSSSKLNM</sequence>
<keyword evidence="2" id="KW-1185">Reference proteome</keyword>
<protein>
    <submittedName>
        <fullName evidence="1">Uncharacterized protein</fullName>
    </submittedName>
</protein>
<comment type="caution">
    <text evidence="1">The sequence shown here is derived from an EMBL/GenBank/DDBJ whole genome shotgun (WGS) entry which is preliminary data.</text>
</comment>
<dbReference type="EMBL" id="JAUESC010000003">
    <property type="protein sequence ID" value="KAK0601600.1"/>
    <property type="molecule type" value="Genomic_DNA"/>
</dbReference>
<reference evidence="1" key="2">
    <citation type="submission" date="2023-06" db="EMBL/GenBank/DDBJ databases">
        <authorList>
            <person name="Swenson N.G."/>
            <person name="Wegrzyn J.L."/>
            <person name="Mcevoy S.L."/>
        </authorList>
    </citation>
    <scope>NUCLEOTIDE SEQUENCE</scope>
    <source>
        <strain evidence="1">NS2018</strain>
        <tissue evidence="1">Leaf</tissue>
    </source>
</reference>
<accession>A0AA39W2W5</accession>
<evidence type="ECO:0000313" key="2">
    <source>
        <dbReference type="Proteomes" id="UP001168877"/>
    </source>
</evidence>
<evidence type="ECO:0000313" key="1">
    <source>
        <dbReference type="EMBL" id="KAK0601600.1"/>
    </source>
</evidence>
<gene>
    <name evidence="1" type="ORF">LWI29_025718</name>
</gene>
<reference evidence="1" key="1">
    <citation type="journal article" date="2022" name="Plant J.">
        <title>Strategies of tolerance reflected in two North American maple genomes.</title>
        <authorList>
            <person name="McEvoy S.L."/>
            <person name="Sezen U.U."/>
            <person name="Trouern-Trend A."/>
            <person name="McMahon S.M."/>
            <person name="Schaberg P.G."/>
            <person name="Yang J."/>
            <person name="Wegrzyn J.L."/>
            <person name="Swenson N.G."/>
        </authorList>
    </citation>
    <scope>NUCLEOTIDE SEQUENCE</scope>
    <source>
        <strain evidence="1">NS2018</strain>
    </source>
</reference>